<protein>
    <submittedName>
        <fullName evidence="1">N-acyl amino acid synthase of PEP-CTERM/exosortase system</fullName>
    </submittedName>
</protein>
<reference evidence="1 2" key="1">
    <citation type="submission" date="2018-05" db="EMBL/GenBank/DDBJ databases">
        <title>Genomic Encyclopedia of Type Strains, Phase IV (KMG-IV): sequencing the most valuable type-strain genomes for metagenomic binning, comparative biology and taxonomic classification.</title>
        <authorList>
            <person name="Goeker M."/>
        </authorList>
    </citation>
    <scope>NUCLEOTIDE SEQUENCE [LARGE SCALE GENOMIC DNA]</scope>
    <source>
        <strain evidence="1 2">DSM 23606</strain>
    </source>
</reference>
<dbReference type="InterPro" id="IPR016181">
    <property type="entry name" value="Acyl_CoA_acyltransferase"/>
</dbReference>
<accession>A0A317MQW9</accession>
<dbReference type="Gene3D" id="3.40.630.30">
    <property type="match status" value="1"/>
</dbReference>
<dbReference type="AlphaFoldDB" id="A0A317MQW9"/>
<name>A0A317MQW9_9GAMM</name>
<dbReference type="NCBIfam" id="TIGR03694">
    <property type="entry name" value="exosort_acyl"/>
    <property type="match status" value="1"/>
</dbReference>
<dbReference type="RefSeq" id="WP_170123668.1">
    <property type="nucleotide sequence ID" value="NZ_QGTJ01000012.1"/>
</dbReference>
<organism evidence="1 2">
    <name type="scientific">Plasticicumulans acidivorans</name>
    <dbReference type="NCBI Taxonomy" id="886464"/>
    <lineage>
        <taxon>Bacteria</taxon>
        <taxon>Pseudomonadati</taxon>
        <taxon>Pseudomonadota</taxon>
        <taxon>Gammaproteobacteria</taxon>
        <taxon>Candidatus Competibacteraceae</taxon>
        <taxon>Plasticicumulans</taxon>
    </lineage>
</organism>
<keyword evidence="2" id="KW-1185">Reference proteome</keyword>
<dbReference type="Pfam" id="PF13444">
    <property type="entry name" value="Acetyltransf_5"/>
    <property type="match status" value="1"/>
</dbReference>
<evidence type="ECO:0000313" key="2">
    <source>
        <dbReference type="Proteomes" id="UP000246569"/>
    </source>
</evidence>
<dbReference type="InterPro" id="IPR022484">
    <property type="entry name" value="PEP-CTERM/exosrtase_acylTfrase"/>
</dbReference>
<sequence>MNPDSAAPPIFQFHNYFDVLLADPADVSAPERVAERIDQCRHLRYMVYCREFGFEREEDCPGQRERDAYDNRSLHCLMVHRASGIPAGTVRLVIGDEPEFRMPFWAHCGDSLFDSHPNHPRHHQPVRSAEISRLAVAADFRRRAGEHATPLGQIEQDFAQIEQRTYPLISLALFLAASSLTVMIGRWDAYAIMEPRLARRLSLAGLLFERVGSDIDYHGMRASFYTNPEMALSALDRIPGMRPMYDLVYQRLREQMLPERLQEPNAVPWASPAVRRVEV</sequence>
<dbReference type="SUPFAM" id="SSF55729">
    <property type="entry name" value="Acyl-CoA N-acyltransferases (Nat)"/>
    <property type="match status" value="1"/>
</dbReference>
<dbReference type="EMBL" id="QGTJ01000012">
    <property type="protein sequence ID" value="PWV59085.1"/>
    <property type="molecule type" value="Genomic_DNA"/>
</dbReference>
<proteinExistence type="predicted"/>
<evidence type="ECO:0000313" key="1">
    <source>
        <dbReference type="EMBL" id="PWV59085.1"/>
    </source>
</evidence>
<comment type="caution">
    <text evidence="1">The sequence shown here is derived from an EMBL/GenBank/DDBJ whole genome shotgun (WGS) entry which is preliminary data.</text>
</comment>
<gene>
    <name evidence="1" type="ORF">C7443_11283</name>
</gene>
<dbReference type="Proteomes" id="UP000246569">
    <property type="component" value="Unassembled WGS sequence"/>
</dbReference>